<feature type="domain" description="Immunoglobulin V-set" evidence="5">
    <location>
        <begin position="30"/>
        <end position="114"/>
    </location>
</feature>
<dbReference type="Bgee" id="ENSOCUG00000001945">
    <property type="expression patterns" value="Expressed in blood and 2 other cell types or tissues"/>
</dbReference>
<dbReference type="Gene3D" id="2.60.40.10">
    <property type="entry name" value="Immunoglobulins"/>
    <property type="match status" value="1"/>
</dbReference>
<dbReference type="STRING" id="9986.ENSOCUP00000001677"/>
<dbReference type="Proteomes" id="UP000001811">
    <property type="component" value="Unplaced"/>
</dbReference>
<proteinExistence type="predicted"/>
<feature type="signal peptide" evidence="4">
    <location>
        <begin position="1"/>
        <end position="21"/>
    </location>
</feature>
<dbReference type="GO" id="GO:0007166">
    <property type="term" value="P:cell surface receptor signaling pathway"/>
    <property type="evidence" value="ECO:0007669"/>
    <property type="project" value="TreeGrafter"/>
</dbReference>
<reference evidence="6" key="3">
    <citation type="submission" date="2025-09" db="UniProtKB">
        <authorList>
            <consortium name="Ensembl"/>
        </authorList>
    </citation>
    <scope>IDENTIFICATION</scope>
    <source>
        <strain evidence="6">Thorbecke</strain>
    </source>
</reference>
<dbReference type="PANTHER" id="PTHR23268">
    <property type="entry name" value="T-CELL RECEPTOR BETA CHAIN"/>
    <property type="match status" value="1"/>
</dbReference>
<dbReference type="InterPro" id="IPR013106">
    <property type="entry name" value="Ig_V-set"/>
</dbReference>
<evidence type="ECO:0000313" key="7">
    <source>
        <dbReference type="Proteomes" id="UP000001811"/>
    </source>
</evidence>
<keyword evidence="1 4" id="KW-0732">Signal</keyword>
<evidence type="ECO:0000256" key="1">
    <source>
        <dbReference type="ARBA" id="ARBA00022729"/>
    </source>
</evidence>
<protein>
    <recommendedName>
        <fullName evidence="5">Immunoglobulin V-set domain-containing protein</fullName>
    </recommendedName>
</protein>
<reference evidence="6 7" key="1">
    <citation type="journal article" date="2011" name="Nature">
        <title>A high-resolution map of human evolutionary constraint using 29 mammals.</title>
        <authorList>
            <person name="Lindblad-Toh K."/>
            <person name="Garber M."/>
            <person name="Zuk O."/>
            <person name="Lin M.F."/>
            <person name="Parker B.J."/>
            <person name="Washietl S."/>
            <person name="Kheradpour P."/>
            <person name="Ernst J."/>
            <person name="Jordan G."/>
            <person name="Mauceli E."/>
            <person name="Ward L.D."/>
            <person name="Lowe C.B."/>
            <person name="Holloway A.K."/>
            <person name="Clamp M."/>
            <person name="Gnerre S."/>
            <person name="Alfoldi J."/>
            <person name="Beal K."/>
            <person name="Chang J."/>
            <person name="Clawson H."/>
            <person name="Cuff J."/>
            <person name="Di Palma F."/>
            <person name="Fitzgerald S."/>
            <person name="Flicek P."/>
            <person name="Guttman M."/>
            <person name="Hubisz M.J."/>
            <person name="Jaffe D.B."/>
            <person name="Jungreis I."/>
            <person name="Kent W.J."/>
            <person name="Kostka D."/>
            <person name="Lara M."/>
            <person name="Martins A.L."/>
            <person name="Massingham T."/>
            <person name="Moltke I."/>
            <person name="Raney B.J."/>
            <person name="Rasmussen M.D."/>
            <person name="Robinson J."/>
            <person name="Stark A."/>
            <person name="Vilella A.J."/>
            <person name="Wen J."/>
            <person name="Xie X."/>
            <person name="Zody M.C."/>
            <person name="Baldwin J."/>
            <person name="Bloom T."/>
            <person name="Chin C.W."/>
            <person name="Heiman D."/>
            <person name="Nicol R."/>
            <person name="Nusbaum C."/>
            <person name="Young S."/>
            <person name="Wilkinson J."/>
            <person name="Worley K.C."/>
            <person name="Kovar C.L."/>
            <person name="Muzny D.M."/>
            <person name="Gibbs R.A."/>
            <person name="Cree A."/>
            <person name="Dihn H.H."/>
            <person name="Fowler G."/>
            <person name="Jhangiani S."/>
            <person name="Joshi V."/>
            <person name="Lee S."/>
            <person name="Lewis L.R."/>
            <person name="Nazareth L.V."/>
            <person name="Okwuonu G."/>
            <person name="Santibanez J."/>
            <person name="Warren W.C."/>
            <person name="Mardis E.R."/>
            <person name="Weinstock G.M."/>
            <person name="Wilson R.K."/>
            <person name="Delehaunty K."/>
            <person name="Dooling D."/>
            <person name="Fronik C."/>
            <person name="Fulton L."/>
            <person name="Fulton B."/>
            <person name="Graves T."/>
            <person name="Minx P."/>
            <person name="Sodergren E."/>
            <person name="Birney E."/>
            <person name="Margulies E.H."/>
            <person name="Herrero J."/>
            <person name="Green E.D."/>
            <person name="Haussler D."/>
            <person name="Siepel A."/>
            <person name="Goldman N."/>
            <person name="Pollard K.S."/>
            <person name="Pedersen J.S."/>
            <person name="Lander E.S."/>
            <person name="Kellis M."/>
        </authorList>
    </citation>
    <scope>NUCLEOTIDE SEQUENCE [LARGE SCALE GENOMIC DNA]</scope>
    <source>
        <strain evidence="7">Thorbecke</strain>
    </source>
</reference>
<dbReference type="GO" id="GO:0002250">
    <property type="term" value="P:adaptive immune response"/>
    <property type="evidence" value="ECO:0007669"/>
    <property type="project" value="UniProtKB-KW"/>
</dbReference>
<dbReference type="SMR" id="G1SGG9"/>
<evidence type="ECO:0000256" key="2">
    <source>
        <dbReference type="ARBA" id="ARBA00022859"/>
    </source>
</evidence>
<dbReference type="eggNOG" id="ENOG502SUTH">
    <property type="taxonomic scope" value="Eukaryota"/>
</dbReference>
<accession>G1SGG9</accession>
<dbReference type="InParanoid" id="G1SGG9"/>
<reference evidence="6" key="2">
    <citation type="submission" date="2025-08" db="UniProtKB">
        <authorList>
            <consortium name="Ensembl"/>
        </authorList>
    </citation>
    <scope>IDENTIFICATION</scope>
    <source>
        <strain evidence="6">Thorbecke</strain>
    </source>
</reference>
<dbReference type="GO" id="GO:0005886">
    <property type="term" value="C:plasma membrane"/>
    <property type="evidence" value="ECO:0007669"/>
    <property type="project" value="TreeGrafter"/>
</dbReference>
<sequence>MSNQVLCWVILCLLQRGTTDGGINQIPKHLIRKEKQAVTLECEQNLNHDVMYWYRQDPGQGLKLIYYSQTVKDVQKGDLAEGYNALREKKTSFTLAVTSTHENQRALYLCAASVNTVKHSPLFSMHKCVPSPVSPPGGSSRPTCPFTNLHQASKEAAAIITID</sequence>
<dbReference type="FunCoup" id="G1SGG9">
    <property type="interactions" value="267"/>
</dbReference>
<keyword evidence="7" id="KW-1185">Reference proteome</keyword>
<dbReference type="InterPro" id="IPR050413">
    <property type="entry name" value="TCR_beta_variable"/>
</dbReference>
<dbReference type="GeneTree" id="ENSGT00940000163545"/>
<evidence type="ECO:0000259" key="5">
    <source>
        <dbReference type="Pfam" id="PF07686"/>
    </source>
</evidence>
<evidence type="ECO:0000256" key="4">
    <source>
        <dbReference type="SAM" id="SignalP"/>
    </source>
</evidence>
<dbReference type="PaxDb" id="9986-ENSOCUP00000001677"/>
<dbReference type="HOGENOM" id="CLU_077975_9_2_1"/>
<dbReference type="Ensembl" id="ENSOCUT00000001946.3">
    <property type="protein sequence ID" value="ENSOCUP00000001677.3"/>
    <property type="gene ID" value="ENSOCUG00000001945.3"/>
</dbReference>
<name>G1SGG9_RABIT</name>
<evidence type="ECO:0000256" key="3">
    <source>
        <dbReference type="ARBA" id="ARBA00023130"/>
    </source>
</evidence>
<organism evidence="6 7">
    <name type="scientific">Oryctolagus cuniculus</name>
    <name type="common">Rabbit</name>
    <dbReference type="NCBI Taxonomy" id="9986"/>
    <lineage>
        <taxon>Eukaryota</taxon>
        <taxon>Metazoa</taxon>
        <taxon>Chordata</taxon>
        <taxon>Craniata</taxon>
        <taxon>Vertebrata</taxon>
        <taxon>Euteleostomi</taxon>
        <taxon>Mammalia</taxon>
        <taxon>Eutheria</taxon>
        <taxon>Euarchontoglires</taxon>
        <taxon>Glires</taxon>
        <taxon>Lagomorpha</taxon>
        <taxon>Leporidae</taxon>
        <taxon>Oryctolagus</taxon>
    </lineage>
</organism>
<dbReference type="InterPro" id="IPR036179">
    <property type="entry name" value="Ig-like_dom_sf"/>
</dbReference>
<dbReference type="AlphaFoldDB" id="G1SGG9"/>
<dbReference type="SUPFAM" id="SSF48726">
    <property type="entry name" value="Immunoglobulin"/>
    <property type="match status" value="1"/>
</dbReference>
<keyword evidence="3" id="KW-1064">Adaptive immunity</keyword>
<dbReference type="InterPro" id="IPR013783">
    <property type="entry name" value="Ig-like_fold"/>
</dbReference>
<feature type="chain" id="PRO_5023860557" description="Immunoglobulin V-set domain-containing protein" evidence="4">
    <location>
        <begin position="22"/>
        <end position="163"/>
    </location>
</feature>
<keyword evidence="2" id="KW-0391">Immunity</keyword>
<dbReference type="PANTHER" id="PTHR23268:SF28">
    <property type="entry name" value="T CELL RECEPTOR BETA VARIABLE 19"/>
    <property type="match status" value="1"/>
</dbReference>
<evidence type="ECO:0000313" key="6">
    <source>
        <dbReference type="Ensembl" id="ENSOCUP00000001677.3"/>
    </source>
</evidence>
<dbReference type="Pfam" id="PF07686">
    <property type="entry name" value="V-set"/>
    <property type="match status" value="1"/>
</dbReference>